<dbReference type="EMBL" id="JAMGSI010000001">
    <property type="protein sequence ID" value="MCL6655851.1"/>
    <property type="molecule type" value="Genomic_DNA"/>
</dbReference>
<evidence type="ECO:0000313" key="3">
    <source>
        <dbReference type="Proteomes" id="UP001202031"/>
    </source>
</evidence>
<proteinExistence type="predicted"/>
<keyword evidence="3" id="KW-1185">Reference proteome</keyword>
<dbReference type="GeneID" id="84022371"/>
<dbReference type="RefSeq" id="WP_022397838.1">
    <property type="nucleotide sequence ID" value="NZ_CP072019.1"/>
</dbReference>
<evidence type="ECO:0000256" key="1">
    <source>
        <dbReference type="SAM" id="MobiDB-lite"/>
    </source>
</evidence>
<organism evidence="2 3">
    <name type="scientific">Akkermansia massiliensis</name>
    <dbReference type="NCBI Taxonomy" id="2927224"/>
    <lineage>
        <taxon>Bacteria</taxon>
        <taxon>Pseudomonadati</taxon>
        <taxon>Verrucomicrobiota</taxon>
        <taxon>Verrucomicrobiia</taxon>
        <taxon>Verrucomicrobiales</taxon>
        <taxon>Akkermansiaceae</taxon>
        <taxon>Akkermansia</taxon>
    </lineage>
</organism>
<sequence length="122" mass="13866">MNGLDQFVTSIVEQTIESLHDRGLLILEESDEQKAARMFNGKLELSINDLAQHPACGWSRKKTIKLLRDKHIEDLGTSARDYRISAVSVYRFLTKEKISQTGVDMNRPPAKRKRNPPSTISN</sequence>
<gene>
    <name evidence="2" type="ORF">M8N44_00780</name>
</gene>
<evidence type="ECO:0008006" key="4">
    <source>
        <dbReference type="Google" id="ProtNLM"/>
    </source>
</evidence>
<comment type="caution">
    <text evidence="2">The sequence shown here is derived from an EMBL/GenBank/DDBJ whole genome shotgun (WGS) entry which is preliminary data.</text>
</comment>
<protein>
    <recommendedName>
        <fullName evidence="4">Helix-turn-helix domain-containing protein</fullName>
    </recommendedName>
</protein>
<feature type="region of interest" description="Disordered" evidence="1">
    <location>
        <begin position="101"/>
        <end position="122"/>
    </location>
</feature>
<dbReference type="Proteomes" id="UP001202031">
    <property type="component" value="Unassembled WGS sequence"/>
</dbReference>
<evidence type="ECO:0000313" key="2">
    <source>
        <dbReference type="EMBL" id="MCL6655851.1"/>
    </source>
</evidence>
<reference evidence="2 3" key="1">
    <citation type="submission" date="2022-03" db="EMBL/GenBank/DDBJ databases">
        <title>Taxonomic description of new species and reclassification of some bacterial strains.</title>
        <authorList>
            <person name="Ndongo S."/>
        </authorList>
    </citation>
    <scope>NUCLEOTIDE SEQUENCE [LARGE SCALE GENOMIC DNA]</scope>
    <source>
        <strain evidence="2 3">Marseille-P6666</strain>
    </source>
</reference>
<name>A0ABT0R401_9BACT</name>
<accession>A0ABT0R401</accession>